<dbReference type="CDD" id="cd01647">
    <property type="entry name" value="RT_LTR"/>
    <property type="match status" value="1"/>
</dbReference>
<dbReference type="Proteomes" id="UP001176961">
    <property type="component" value="Unassembled WGS sequence"/>
</dbReference>
<dbReference type="AlphaFoldDB" id="A0AA36H2R9"/>
<reference evidence="2" key="1">
    <citation type="submission" date="2023-07" db="EMBL/GenBank/DDBJ databases">
        <authorList>
            <consortium name="CYATHOMIX"/>
        </authorList>
    </citation>
    <scope>NUCLEOTIDE SEQUENCE</scope>
    <source>
        <strain evidence="2">N/A</strain>
    </source>
</reference>
<dbReference type="Pfam" id="PF00078">
    <property type="entry name" value="RVT_1"/>
    <property type="match status" value="1"/>
</dbReference>
<evidence type="ECO:0000313" key="3">
    <source>
        <dbReference type="Proteomes" id="UP001176961"/>
    </source>
</evidence>
<keyword evidence="3" id="KW-1185">Reference proteome</keyword>
<dbReference type="InterPro" id="IPR043502">
    <property type="entry name" value="DNA/RNA_pol_sf"/>
</dbReference>
<dbReference type="PANTHER" id="PTHR24559">
    <property type="entry name" value="TRANSPOSON TY3-I GAG-POL POLYPROTEIN"/>
    <property type="match status" value="1"/>
</dbReference>
<dbReference type="InterPro" id="IPR000477">
    <property type="entry name" value="RT_dom"/>
</dbReference>
<feature type="domain" description="Reverse transcriptase" evidence="1">
    <location>
        <begin position="98"/>
        <end position="185"/>
    </location>
</feature>
<dbReference type="InterPro" id="IPR053134">
    <property type="entry name" value="RNA-dir_DNA_polymerase"/>
</dbReference>
<gene>
    <name evidence="2" type="ORF">CYNAS_LOCUS14921</name>
</gene>
<accession>A0AA36H2R9</accession>
<comment type="caution">
    <text evidence="2">The sequence shown here is derived from an EMBL/GenBank/DDBJ whole genome shotgun (WGS) entry which is preliminary data.</text>
</comment>
<dbReference type="SUPFAM" id="SSF56672">
    <property type="entry name" value="DNA/RNA polymerases"/>
    <property type="match status" value="1"/>
</dbReference>
<evidence type="ECO:0000313" key="2">
    <source>
        <dbReference type="EMBL" id="CAJ0602938.1"/>
    </source>
</evidence>
<organism evidence="2 3">
    <name type="scientific">Cylicocyclus nassatus</name>
    <name type="common">Nematode worm</name>
    <dbReference type="NCBI Taxonomy" id="53992"/>
    <lineage>
        <taxon>Eukaryota</taxon>
        <taxon>Metazoa</taxon>
        <taxon>Ecdysozoa</taxon>
        <taxon>Nematoda</taxon>
        <taxon>Chromadorea</taxon>
        <taxon>Rhabditida</taxon>
        <taxon>Rhabditina</taxon>
        <taxon>Rhabditomorpha</taxon>
        <taxon>Strongyloidea</taxon>
        <taxon>Strongylidae</taxon>
        <taxon>Cylicocyclus</taxon>
    </lineage>
</organism>
<dbReference type="PANTHER" id="PTHR24559:SF444">
    <property type="entry name" value="REVERSE TRANSCRIPTASE DOMAIN-CONTAINING PROTEIN"/>
    <property type="match status" value="1"/>
</dbReference>
<dbReference type="EMBL" id="CATQJL010000305">
    <property type="protein sequence ID" value="CAJ0602938.1"/>
    <property type="molecule type" value="Genomic_DNA"/>
</dbReference>
<evidence type="ECO:0000259" key="1">
    <source>
        <dbReference type="Pfam" id="PF00078"/>
    </source>
</evidence>
<proteinExistence type="predicted"/>
<name>A0AA36H2R9_CYLNA</name>
<dbReference type="Gene3D" id="3.10.10.10">
    <property type="entry name" value="HIV Type 1 Reverse Transcriptase, subunit A, domain 1"/>
    <property type="match status" value="1"/>
</dbReference>
<sequence length="186" mass="21415">MNSPVYSTNLLALQPKKAAKRRTSPVDSYHPVVNLSKAEVSTVEREQLQAFFLEFRDRISHIYDLEGIERSRINSKKLLKAGRIKEKDTPWIYDTVLVRKRDGSLRVCLDFRPLNEITIPDHYPLPRIDDILGKIAWNKYYTSLDLASVYMQLLLSPESQAKCGRAMHRGVYQFVYLPFGLKNAGA</sequence>
<protein>
    <recommendedName>
        <fullName evidence="1">Reverse transcriptase domain-containing protein</fullName>
    </recommendedName>
</protein>